<protein>
    <submittedName>
        <fullName evidence="1">Uncharacterized protein</fullName>
    </submittedName>
</protein>
<evidence type="ECO:0000313" key="1">
    <source>
        <dbReference type="EMBL" id="KAK7676748.1"/>
    </source>
</evidence>
<accession>A0AAW0F8A7</accession>
<proteinExistence type="predicted"/>
<comment type="caution">
    <text evidence="1">The sequence shown here is derived from an EMBL/GenBank/DDBJ whole genome shotgun (WGS) entry which is preliminary data.</text>
</comment>
<dbReference type="Proteomes" id="UP001385951">
    <property type="component" value="Unassembled WGS sequence"/>
</dbReference>
<sequence>MEKQVTLRSIAYIGILAYHALTNASQWESAYNGIDYTAMYNFIIDSFPSGSDRLRELLAWWTRQVFGAVSQGNVAGVTTAQRSLQLLNGQ</sequence>
<gene>
    <name evidence="1" type="ORF">QCA50_020271</name>
</gene>
<keyword evidence="2" id="KW-1185">Reference proteome</keyword>
<dbReference type="AlphaFoldDB" id="A0AAW0F8A7"/>
<dbReference type="Pfam" id="PF20414">
    <property type="entry name" value="DUF6698"/>
    <property type="match status" value="1"/>
</dbReference>
<organism evidence="1 2">
    <name type="scientific">Cerrena zonata</name>
    <dbReference type="NCBI Taxonomy" id="2478898"/>
    <lineage>
        <taxon>Eukaryota</taxon>
        <taxon>Fungi</taxon>
        <taxon>Dikarya</taxon>
        <taxon>Basidiomycota</taxon>
        <taxon>Agaricomycotina</taxon>
        <taxon>Agaricomycetes</taxon>
        <taxon>Polyporales</taxon>
        <taxon>Cerrenaceae</taxon>
        <taxon>Cerrena</taxon>
    </lineage>
</organism>
<dbReference type="EMBL" id="JASBNA010000105">
    <property type="protein sequence ID" value="KAK7676748.1"/>
    <property type="molecule type" value="Genomic_DNA"/>
</dbReference>
<evidence type="ECO:0000313" key="2">
    <source>
        <dbReference type="Proteomes" id="UP001385951"/>
    </source>
</evidence>
<name>A0AAW0F8A7_9APHY</name>
<dbReference type="InterPro" id="IPR046521">
    <property type="entry name" value="DUF6698"/>
</dbReference>
<reference evidence="1 2" key="1">
    <citation type="submission" date="2022-09" db="EMBL/GenBank/DDBJ databases">
        <authorList>
            <person name="Palmer J.M."/>
        </authorList>
    </citation>
    <scope>NUCLEOTIDE SEQUENCE [LARGE SCALE GENOMIC DNA]</scope>
    <source>
        <strain evidence="1 2">DSM 7382</strain>
    </source>
</reference>